<proteinExistence type="inferred from homology"/>
<dbReference type="FunFam" id="3.40.640.10:FF:000090">
    <property type="entry name" value="Pyridoxal phosphate-dependent aminotransferase"/>
    <property type="match status" value="1"/>
</dbReference>
<evidence type="ECO:0000256" key="5">
    <source>
        <dbReference type="ARBA" id="ARBA00022898"/>
    </source>
</evidence>
<dbReference type="Pfam" id="PF00571">
    <property type="entry name" value="CBS"/>
    <property type="match status" value="1"/>
</dbReference>
<evidence type="ECO:0000259" key="12">
    <source>
        <dbReference type="PROSITE" id="PS51371"/>
    </source>
</evidence>
<dbReference type="InterPro" id="IPR000644">
    <property type="entry name" value="CBS_dom"/>
</dbReference>
<keyword evidence="4 13" id="KW-0808">Transferase</keyword>
<dbReference type="Gene3D" id="3.90.1150.10">
    <property type="entry name" value="Aspartate Aminotransferase, domain 1"/>
    <property type="match status" value="1"/>
</dbReference>
<evidence type="ECO:0000256" key="4">
    <source>
        <dbReference type="ARBA" id="ARBA00022679"/>
    </source>
</evidence>
<evidence type="ECO:0000256" key="6">
    <source>
        <dbReference type="ARBA" id="ARBA00037999"/>
    </source>
</evidence>
<evidence type="ECO:0000256" key="7">
    <source>
        <dbReference type="ARBA" id="ARBA00051587"/>
    </source>
</evidence>
<keyword evidence="5 11" id="KW-0663">Pyridoxal phosphate</keyword>
<dbReference type="CDD" id="cd00616">
    <property type="entry name" value="AHBA_syn"/>
    <property type="match status" value="1"/>
</dbReference>
<dbReference type="EMBL" id="MDEO01000035">
    <property type="protein sequence ID" value="OCX15161.1"/>
    <property type="molecule type" value="Genomic_DNA"/>
</dbReference>
<dbReference type="Proteomes" id="UP000094412">
    <property type="component" value="Unassembled WGS sequence"/>
</dbReference>
<dbReference type="OrthoDB" id="9768668at2"/>
<evidence type="ECO:0000256" key="2">
    <source>
        <dbReference type="ARBA" id="ARBA00005125"/>
    </source>
</evidence>
<dbReference type="InterPro" id="IPR046342">
    <property type="entry name" value="CBS_dom_sf"/>
</dbReference>
<evidence type="ECO:0000256" key="9">
    <source>
        <dbReference type="ARBA" id="ARBA00074221"/>
    </source>
</evidence>
<dbReference type="Gene3D" id="3.40.640.10">
    <property type="entry name" value="Type I PLP-dependent aspartate aminotransferase-like (Major domain)"/>
    <property type="match status" value="1"/>
</dbReference>
<accession>A0A1C2DK58</accession>
<evidence type="ECO:0000313" key="13">
    <source>
        <dbReference type="EMBL" id="OCX15161.1"/>
    </source>
</evidence>
<keyword evidence="14" id="KW-1185">Reference proteome</keyword>
<comment type="catalytic activity">
    <reaction evidence="7">
        <text>GDP-alpha-D-perosamine + 2-oxoglutarate = GDP-4-dehydro-alpha-D-rhamnose + L-glutamate</text>
        <dbReference type="Rhea" id="RHEA:36779"/>
        <dbReference type="ChEBI" id="CHEBI:16810"/>
        <dbReference type="ChEBI" id="CHEBI:29985"/>
        <dbReference type="ChEBI" id="CHEBI:57964"/>
        <dbReference type="ChEBI" id="CHEBI:73996"/>
        <dbReference type="EC" id="2.6.1.102"/>
    </reaction>
</comment>
<comment type="similarity">
    <text evidence="6 11">Belongs to the DegT/DnrJ/EryC1 family.</text>
</comment>
<sequence>MDISKIAIGRDATLHDALALLDRTATGVLLLSSADERFERTVTDGDIRRLLLDGANLNDTLSLLSDRQSVTLQLGYTRREALLLMQANVVNHLPVVDDNGKVVELVERSKIDQPVLLSTPHMGESEIEFVTEAFRTNWIAPLGPNVDAFEIELAEKLGIANAVALSSGTAAIHLALRLLDVGPGDYVFCSTLTFAASVNPIVYQGAEPVLIDSEPESWNMSPQALERALEVGRREGKLPKAVIVVSLYGQSADMDPIVELCDRFDVPIIEDAAESLGATYKGKASGSFGRMGIYSFNGNKIITTSSGGMLVTEEKAFADRARFLSTQARDPAPHYQHSTIGYNYRMSNILAGVGRGQLKVLEQRVSERRRIYETYRKELSDIEWIEWMPEPAWSYSTRWLSACTLQQGGSNRSASALIQYLAGELIEARPIWKPMHLQPVFSDCSFFAHGNQPISDRLFDTGLCLPSGSNMSEQQLERTINAIRRYAHA</sequence>
<comment type="pathway">
    <text evidence="2">Bacterial outer membrane biogenesis; LPS O-antigen biosynthesis.</text>
</comment>
<dbReference type="Gene3D" id="3.10.580.10">
    <property type="entry name" value="CBS-domain"/>
    <property type="match status" value="1"/>
</dbReference>
<feature type="domain" description="CBS" evidence="12">
    <location>
        <begin position="65"/>
        <end position="125"/>
    </location>
</feature>
<evidence type="ECO:0000256" key="11">
    <source>
        <dbReference type="RuleBase" id="RU004508"/>
    </source>
</evidence>
<dbReference type="InterPro" id="IPR015422">
    <property type="entry name" value="PyrdxlP-dep_Trfase_small"/>
</dbReference>
<dbReference type="AlphaFoldDB" id="A0A1C2DK58"/>
<dbReference type="STRING" id="1566387.QV13_20575"/>
<dbReference type="SUPFAM" id="SSF54631">
    <property type="entry name" value="CBS-domain pair"/>
    <property type="match status" value="1"/>
</dbReference>
<comment type="caution">
    <text evidence="13">The sequence shown here is derived from an EMBL/GenBank/DDBJ whole genome shotgun (WGS) entry which is preliminary data.</text>
</comment>
<evidence type="ECO:0000256" key="1">
    <source>
        <dbReference type="ARBA" id="ARBA00001933"/>
    </source>
</evidence>
<dbReference type="InterPro" id="IPR015421">
    <property type="entry name" value="PyrdxlP-dep_Trfase_major"/>
</dbReference>
<evidence type="ECO:0000256" key="3">
    <source>
        <dbReference type="ARBA" id="ARBA00022576"/>
    </source>
</evidence>
<keyword evidence="3 13" id="KW-0032">Aminotransferase</keyword>
<dbReference type="GO" id="GO:0102933">
    <property type="term" value="F:GDP-4-dehydro-6-deoxy-D-mannose-4-aminotransferase activity"/>
    <property type="evidence" value="ECO:0007669"/>
    <property type="project" value="UniProtKB-EC"/>
</dbReference>
<protein>
    <recommendedName>
        <fullName evidence="9">GDP-perosamine synthase</fullName>
        <ecNumber evidence="8">2.6.1.102</ecNumber>
    </recommendedName>
</protein>
<dbReference type="PANTHER" id="PTHR30244">
    <property type="entry name" value="TRANSAMINASE"/>
    <property type="match status" value="1"/>
</dbReference>
<dbReference type="PROSITE" id="PS51371">
    <property type="entry name" value="CBS"/>
    <property type="match status" value="1"/>
</dbReference>
<evidence type="ECO:0000256" key="10">
    <source>
        <dbReference type="PROSITE-ProRule" id="PRU00703"/>
    </source>
</evidence>
<evidence type="ECO:0000313" key="14">
    <source>
        <dbReference type="Proteomes" id="UP000094412"/>
    </source>
</evidence>
<name>A0A1C2DK58_9HYPH</name>
<dbReference type="PANTHER" id="PTHR30244:SF34">
    <property type="entry name" value="DTDP-4-AMINO-4,6-DIDEOXYGALACTOSE TRANSAMINASE"/>
    <property type="match status" value="1"/>
</dbReference>
<comment type="cofactor">
    <cofactor evidence="1">
        <name>pyridoxal 5'-phosphate</name>
        <dbReference type="ChEBI" id="CHEBI:597326"/>
    </cofactor>
</comment>
<dbReference type="GO" id="GO:0000271">
    <property type="term" value="P:polysaccharide biosynthetic process"/>
    <property type="evidence" value="ECO:0007669"/>
    <property type="project" value="TreeGrafter"/>
</dbReference>
<dbReference type="GO" id="GO:0030170">
    <property type="term" value="F:pyridoxal phosphate binding"/>
    <property type="evidence" value="ECO:0007669"/>
    <property type="project" value="TreeGrafter"/>
</dbReference>
<dbReference type="EC" id="2.6.1.102" evidence="8"/>
<gene>
    <name evidence="13" type="ORF">QV13_20575</name>
</gene>
<dbReference type="SUPFAM" id="SSF53383">
    <property type="entry name" value="PLP-dependent transferases"/>
    <property type="match status" value="1"/>
</dbReference>
<organism evidence="13 14">
    <name type="scientific">Mesorhizobium hungaricum</name>
    <dbReference type="NCBI Taxonomy" id="1566387"/>
    <lineage>
        <taxon>Bacteria</taxon>
        <taxon>Pseudomonadati</taxon>
        <taxon>Pseudomonadota</taxon>
        <taxon>Alphaproteobacteria</taxon>
        <taxon>Hyphomicrobiales</taxon>
        <taxon>Phyllobacteriaceae</taxon>
        <taxon>Mesorhizobium</taxon>
    </lineage>
</organism>
<evidence type="ECO:0000256" key="8">
    <source>
        <dbReference type="ARBA" id="ARBA00066317"/>
    </source>
</evidence>
<dbReference type="InterPro" id="IPR000653">
    <property type="entry name" value="DegT/StrS_aminotransferase"/>
</dbReference>
<dbReference type="Pfam" id="PF01041">
    <property type="entry name" value="DegT_DnrJ_EryC1"/>
    <property type="match status" value="1"/>
</dbReference>
<keyword evidence="10" id="KW-0129">CBS domain</keyword>
<reference evidence="13 14" key="1">
    <citation type="submission" date="2016-08" db="EMBL/GenBank/DDBJ databases">
        <title>Whole genome sequence of Mesorhizobium sp. strain UASWS1009 isolated from industrial sewage.</title>
        <authorList>
            <person name="Crovadore J."/>
            <person name="Calmin G."/>
            <person name="Chablais R."/>
            <person name="Cochard B."/>
            <person name="Lefort F."/>
        </authorList>
    </citation>
    <scope>NUCLEOTIDE SEQUENCE [LARGE SCALE GENOMIC DNA]</scope>
    <source>
        <strain evidence="13 14">UASWS1009</strain>
    </source>
</reference>
<dbReference type="RefSeq" id="WP_036254910.1">
    <property type="nucleotide sequence ID" value="NZ_MDEO01000035.1"/>
</dbReference>
<dbReference type="InterPro" id="IPR015424">
    <property type="entry name" value="PyrdxlP-dep_Trfase"/>
</dbReference>